<accession>A0A218VZ23</accession>
<evidence type="ECO:0000256" key="1">
    <source>
        <dbReference type="SAM" id="MobiDB-lite"/>
    </source>
</evidence>
<dbReference type="AlphaFoldDB" id="A0A218VZ23"/>
<dbReference type="EMBL" id="PGOL01002963">
    <property type="protein sequence ID" value="PKI43846.1"/>
    <property type="molecule type" value="Genomic_DNA"/>
</dbReference>
<evidence type="ECO:0000313" key="4">
    <source>
        <dbReference type="Proteomes" id="UP000197138"/>
    </source>
</evidence>
<organism evidence="2 4">
    <name type="scientific">Punica granatum</name>
    <name type="common">Pomegranate</name>
    <dbReference type="NCBI Taxonomy" id="22663"/>
    <lineage>
        <taxon>Eukaryota</taxon>
        <taxon>Viridiplantae</taxon>
        <taxon>Streptophyta</taxon>
        <taxon>Embryophyta</taxon>
        <taxon>Tracheophyta</taxon>
        <taxon>Spermatophyta</taxon>
        <taxon>Magnoliopsida</taxon>
        <taxon>eudicotyledons</taxon>
        <taxon>Gunneridae</taxon>
        <taxon>Pentapetalae</taxon>
        <taxon>rosids</taxon>
        <taxon>malvids</taxon>
        <taxon>Myrtales</taxon>
        <taxon>Lythraceae</taxon>
        <taxon>Punica</taxon>
    </lineage>
</organism>
<comment type="caution">
    <text evidence="2">The sequence shown here is derived from an EMBL/GenBank/DDBJ whole genome shotgun (WGS) entry which is preliminary data.</text>
</comment>
<keyword evidence="5" id="KW-1185">Reference proteome</keyword>
<dbReference type="EMBL" id="MTKT01005615">
    <property type="protein sequence ID" value="OWM65132.1"/>
    <property type="molecule type" value="Genomic_DNA"/>
</dbReference>
<evidence type="ECO:0000313" key="3">
    <source>
        <dbReference type="EMBL" id="PKI43846.1"/>
    </source>
</evidence>
<feature type="region of interest" description="Disordered" evidence="1">
    <location>
        <begin position="73"/>
        <end position="95"/>
    </location>
</feature>
<dbReference type="Proteomes" id="UP000197138">
    <property type="component" value="Unassembled WGS sequence"/>
</dbReference>
<dbReference type="OrthoDB" id="1923860at2759"/>
<dbReference type="PANTHER" id="PTHR36757">
    <property type="entry name" value="BNAANNG22500D PROTEIN"/>
    <property type="match status" value="1"/>
</dbReference>
<dbReference type="PANTHER" id="PTHR36757:SF4">
    <property type="entry name" value="DUF4005 DOMAIN-CONTAINING PROTEIN"/>
    <property type="match status" value="1"/>
</dbReference>
<feature type="region of interest" description="Disordered" evidence="1">
    <location>
        <begin position="167"/>
        <end position="221"/>
    </location>
</feature>
<protein>
    <submittedName>
        <fullName evidence="2">Uncharacterized protein</fullName>
    </submittedName>
</protein>
<feature type="region of interest" description="Disordered" evidence="1">
    <location>
        <begin position="110"/>
        <end position="132"/>
    </location>
</feature>
<dbReference type="Proteomes" id="UP000233551">
    <property type="component" value="Unassembled WGS sequence"/>
</dbReference>
<gene>
    <name evidence="2" type="ORF">CDL15_Pgr008719</name>
    <name evidence="3" type="ORF">CRG98_035680</name>
</gene>
<proteinExistence type="predicted"/>
<name>A0A218VZ23_PUNGR</name>
<sequence length="263" mass="28634">MNMCLETCSPRISYSLDNGQSDCIPVEPTLPSLRASSNPGFEFGNRGSFEFEQSSADELFENGTILPSQVQKRRASQCGEAQEQELRPQPIPFLSPLHLCPTSRGEAMKRTAEEEEISATNGKPEEKIQPKSFWGIRRSSSLDSANGNRMSFLFPLPALSRSKSVSSAAAPEYPKRRPSQKQQPCIPRMAKSSSTSGNACSIPPRHNSTIPRKSRSGGTYHGSSIKVSPVLNVSPCCTSTGTTSLFGFGCLSLRGKEKKSRGR</sequence>
<dbReference type="GeneID" id="116213113"/>
<reference evidence="3 5" key="3">
    <citation type="submission" date="2017-11" db="EMBL/GenBank/DDBJ databases">
        <title>De-novo sequencing of pomegranate (Punica granatum L.) genome.</title>
        <authorList>
            <person name="Akparov Z."/>
            <person name="Amiraslanov A."/>
            <person name="Hajiyeva S."/>
            <person name="Abbasov M."/>
            <person name="Kaur K."/>
            <person name="Hamwieh A."/>
            <person name="Solovyev V."/>
            <person name="Salamov A."/>
            <person name="Braich B."/>
            <person name="Kosarev P."/>
            <person name="Mahmoud A."/>
            <person name="Hajiyev E."/>
            <person name="Babayeva S."/>
            <person name="Izzatullayeva V."/>
            <person name="Mammadov A."/>
            <person name="Mammadov A."/>
            <person name="Sharifova S."/>
            <person name="Ojaghi J."/>
            <person name="Eynullazada K."/>
            <person name="Bayramov B."/>
            <person name="Abdulazimova A."/>
            <person name="Shahmuradov I."/>
        </authorList>
    </citation>
    <scope>NUCLEOTIDE SEQUENCE [LARGE SCALE GENOMIC DNA]</scope>
    <source>
        <strain evidence="3">AG2017</strain>
        <strain evidence="5">cv. AG2017</strain>
        <tissue evidence="3">Leaf</tissue>
    </source>
</reference>
<evidence type="ECO:0000313" key="2">
    <source>
        <dbReference type="EMBL" id="OWM65132.1"/>
    </source>
</evidence>
<evidence type="ECO:0000313" key="5">
    <source>
        <dbReference type="Proteomes" id="UP000233551"/>
    </source>
</evidence>
<reference evidence="2" key="2">
    <citation type="submission" date="2017-06" db="EMBL/GenBank/DDBJ databases">
        <title>The pomegranate genome and the genomics of punicalagin biosynthesis.</title>
        <authorList>
            <person name="Xu C."/>
        </authorList>
    </citation>
    <scope>NUCLEOTIDE SEQUENCE [LARGE SCALE GENOMIC DNA]</scope>
    <source>
        <tissue evidence="2">Fresh leaf</tissue>
    </source>
</reference>
<reference evidence="4" key="1">
    <citation type="journal article" date="2017" name="Plant J.">
        <title>The pomegranate (Punica granatum L.) genome and the genomics of punicalagin biosynthesis.</title>
        <authorList>
            <person name="Qin G."/>
            <person name="Xu C."/>
            <person name="Ming R."/>
            <person name="Tang H."/>
            <person name="Guyot R."/>
            <person name="Kramer E.M."/>
            <person name="Hu Y."/>
            <person name="Yi X."/>
            <person name="Qi Y."/>
            <person name="Xu X."/>
            <person name="Gao Z."/>
            <person name="Pan H."/>
            <person name="Jian J."/>
            <person name="Tian Y."/>
            <person name="Yue Z."/>
            <person name="Xu Y."/>
        </authorList>
    </citation>
    <scope>NUCLEOTIDE SEQUENCE [LARGE SCALE GENOMIC DNA]</scope>
    <source>
        <strain evidence="4">cv. Dabenzi</strain>
    </source>
</reference>